<dbReference type="KEGG" id="rul:UC8_27640"/>
<dbReference type="RefSeq" id="WP_068132268.1">
    <property type="nucleotide sequence ID" value="NZ_CP042914.1"/>
</dbReference>
<dbReference type="EMBL" id="CP042914">
    <property type="protein sequence ID" value="QEG40747.1"/>
    <property type="molecule type" value="Genomic_DNA"/>
</dbReference>
<keyword evidence="2" id="KW-0732">Signal</keyword>
<keyword evidence="4" id="KW-1185">Reference proteome</keyword>
<feature type="chain" id="PRO_5023048892" description="Bacterial SH3 domain protein" evidence="2">
    <location>
        <begin position="27"/>
        <end position="554"/>
    </location>
</feature>
<reference evidence="3 4" key="1">
    <citation type="submission" date="2019-08" db="EMBL/GenBank/DDBJ databases">
        <title>Deep-cultivation of Planctomycetes and their phenomic and genomic characterization uncovers novel biology.</title>
        <authorList>
            <person name="Wiegand S."/>
            <person name="Jogler M."/>
            <person name="Boedeker C."/>
            <person name="Pinto D."/>
            <person name="Vollmers J."/>
            <person name="Rivas-Marin E."/>
            <person name="Kohn T."/>
            <person name="Peeters S.H."/>
            <person name="Heuer A."/>
            <person name="Rast P."/>
            <person name="Oberbeckmann S."/>
            <person name="Bunk B."/>
            <person name="Jeske O."/>
            <person name="Meyerdierks A."/>
            <person name="Storesund J.E."/>
            <person name="Kallscheuer N."/>
            <person name="Luecker S."/>
            <person name="Lage O.M."/>
            <person name="Pohl T."/>
            <person name="Merkel B.J."/>
            <person name="Hornburger P."/>
            <person name="Mueller R.-W."/>
            <person name="Bruemmer F."/>
            <person name="Labrenz M."/>
            <person name="Spormann A.M."/>
            <person name="Op den Camp H."/>
            <person name="Overmann J."/>
            <person name="Amann R."/>
            <person name="Jetten M.S.M."/>
            <person name="Mascher T."/>
            <person name="Medema M.H."/>
            <person name="Devos D.P."/>
            <person name="Kaster A.-K."/>
            <person name="Ovreas L."/>
            <person name="Rohde M."/>
            <person name="Galperin M.Y."/>
            <person name="Jogler C."/>
        </authorList>
    </citation>
    <scope>NUCLEOTIDE SEQUENCE [LARGE SCALE GENOMIC DNA]</scope>
    <source>
        <strain evidence="3 4">UC8</strain>
    </source>
</reference>
<dbReference type="AlphaFoldDB" id="A0A5B9QNR4"/>
<dbReference type="OrthoDB" id="288013at2"/>
<evidence type="ECO:0000256" key="2">
    <source>
        <dbReference type="SAM" id="SignalP"/>
    </source>
</evidence>
<feature type="region of interest" description="Disordered" evidence="1">
    <location>
        <begin position="238"/>
        <end position="283"/>
    </location>
</feature>
<feature type="compositionally biased region" description="Basic and acidic residues" evidence="1">
    <location>
        <begin position="178"/>
        <end position="208"/>
    </location>
</feature>
<organism evidence="3 4">
    <name type="scientific">Roseimaritima ulvae</name>
    <dbReference type="NCBI Taxonomy" id="980254"/>
    <lineage>
        <taxon>Bacteria</taxon>
        <taxon>Pseudomonadati</taxon>
        <taxon>Planctomycetota</taxon>
        <taxon>Planctomycetia</taxon>
        <taxon>Pirellulales</taxon>
        <taxon>Pirellulaceae</taxon>
        <taxon>Roseimaritima</taxon>
    </lineage>
</organism>
<sequence length="554" mass="60983" precursor="true">MRIRFLLAFQLPIVLAALLGLPQAGAEEGLVDPYVVFTAHEKVYARCGPAGEYYRTDPLRLGQELDVYLETDDGWLGIRPPEGSFSWVPASSIDADPAGRSGIVVDRRAVAWIGTHLGRARKYRWQVQLAEGEQVTILGQTERNSGEGPELWYRIVPPSGEFRWVHRSQIAESSEELVQMHRQIDSDRNAERRSRDADQPQKLSSRELESFADAPLVVAADAELDAADQPYAEQANAARNPFEDQRRSDAVANQTTQTPRSSPSATASEAVEPTEDMEDQPVGSGVARTSFVEPEMSVESSVQLRDIESGRKAVPPAQDLAADDSSWVTGNREPAVRQVAASGPAIRNASTRGTLQETTPPVLKSVDQLTPLQQQQQARQLSQRVVNADIDELQLELSRQMAAGASAAMVEPIRRRAQMWIEQLSDPLDRERARVLIERVEQYQRVSRRRDGQPPLVPGATSLPTVTPASAAVPNARPFDREGYLVQVYSARPDSPSFALNNGAGQTLAYVSPAPGVNLRQHLNAKVGLQGEMSYLTGLETPHFIAKRVVRISR</sequence>
<accession>A0A5B9QNR4</accession>
<proteinExistence type="predicted"/>
<protein>
    <recommendedName>
        <fullName evidence="5">Bacterial SH3 domain protein</fullName>
    </recommendedName>
</protein>
<feature type="signal peptide" evidence="2">
    <location>
        <begin position="1"/>
        <end position="26"/>
    </location>
</feature>
<evidence type="ECO:0000256" key="1">
    <source>
        <dbReference type="SAM" id="MobiDB-lite"/>
    </source>
</evidence>
<name>A0A5B9QNR4_9BACT</name>
<feature type="region of interest" description="Disordered" evidence="1">
    <location>
        <begin position="176"/>
        <end position="208"/>
    </location>
</feature>
<evidence type="ECO:0000313" key="4">
    <source>
        <dbReference type="Proteomes" id="UP000325286"/>
    </source>
</evidence>
<feature type="compositionally biased region" description="Polar residues" evidence="1">
    <location>
        <begin position="251"/>
        <end position="267"/>
    </location>
</feature>
<evidence type="ECO:0008006" key="5">
    <source>
        <dbReference type="Google" id="ProtNLM"/>
    </source>
</evidence>
<gene>
    <name evidence="3" type="ORF">UC8_27640</name>
</gene>
<evidence type="ECO:0000313" key="3">
    <source>
        <dbReference type="EMBL" id="QEG40747.1"/>
    </source>
</evidence>
<dbReference type="Proteomes" id="UP000325286">
    <property type="component" value="Chromosome"/>
</dbReference>